<dbReference type="Gramene" id="TVU43084">
    <property type="protein sequence ID" value="TVU43084"/>
    <property type="gene ID" value="EJB05_09521"/>
</dbReference>
<dbReference type="Gene3D" id="1.20.1250.20">
    <property type="entry name" value="MFS general substrate transporter like domains"/>
    <property type="match status" value="1"/>
</dbReference>
<feature type="transmembrane region" description="Helical" evidence="9">
    <location>
        <begin position="343"/>
        <end position="362"/>
    </location>
</feature>
<dbReference type="PANTHER" id="PTHR23500">
    <property type="entry name" value="SOLUTE CARRIER FAMILY 2, FACILITATED GLUCOSE TRANSPORTER"/>
    <property type="match status" value="1"/>
</dbReference>
<keyword evidence="8 9" id="KW-0472">Membrane</keyword>
<dbReference type="InterPro" id="IPR045262">
    <property type="entry name" value="STP/PLT_plant"/>
</dbReference>
<evidence type="ECO:0000256" key="4">
    <source>
        <dbReference type="ARBA" id="ARBA00022597"/>
    </source>
</evidence>
<keyword evidence="3" id="KW-0813">Transport</keyword>
<dbReference type="InterPro" id="IPR005828">
    <property type="entry name" value="MFS_sugar_transport-like"/>
</dbReference>
<feature type="transmembrane region" description="Helical" evidence="9">
    <location>
        <begin position="117"/>
        <end position="139"/>
    </location>
</feature>
<keyword evidence="5 9" id="KW-0812">Transmembrane</keyword>
<keyword evidence="12" id="KW-1185">Reference proteome</keyword>
<evidence type="ECO:0000256" key="3">
    <source>
        <dbReference type="ARBA" id="ARBA00022448"/>
    </source>
</evidence>
<evidence type="ECO:0000313" key="12">
    <source>
        <dbReference type="Proteomes" id="UP000324897"/>
    </source>
</evidence>
<feature type="domain" description="Major facilitator superfamily (MFS) profile" evidence="10">
    <location>
        <begin position="28"/>
        <end position="470"/>
    </location>
</feature>
<keyword evidence="7 9" id="KW-1133">Transmembrane helix</keyword>
<feature type="transmembrane region" description="Helical" evidence="9">
    <location>
        <begin position="448"/>
        <end position="466"/>
    </location>
</feature>
<sequence length="544" mass="57309">MARDGMVAPLLQSSTAPSPRRNMFPFVCATLVSMTTILMAYNLSLMSGAELYIREDLGLSDTQTEVLVSCINVYMIVSVVAAGWVGDLLGRRATLVLANALLMAGALAMALGRSYAALMAALFVISLGCGFVRVVAPVYNAEISPASSRGVLSTLLDMFVNLGILLGYVSNYAFSGMPVHLGWRVMYAVGVFPPVLLAAAVLAVPESPQWLAMRGRHGKAHAVLLRITDTPAEAGLRLEEINKAAAKAPHTAGDGKNGGVWNELIVRPSASVRRVLVCVVGLQFFVHAVGTEAVLMYSPLVFRNAGMATNGAALGATVAVGAVKTCFVLVATLLSDRAGRRPFLLASAAGVAAALVSIALTLHASVPAALSSSPATEQLACVASVLAFVAAFSVGLGPMVATYTVEILPLRLRAQGSSLGMVINRATGALVGMTFISLASWITMSGCFFLYAGAAVAACVFVFFEGQRGGSRPHLKSIKINGSPVGSKVIYMMSGLREKRKLCVWLHIYTKEITPCVRDAVIIRRQSTTPQECFIFASSQQSID</sequence>
<feature type="transmembrane region" description="Helical" evidence="9">
    <location>
        <begin position="382"/>
        <end position="401"/>
    </location>
</feature>
<reference evidence="11 12" key="1">
    <citation type="journal article" date="2019" name="Sci. Rep.">
        <title>A high-quality genome of Eragrostis curvula grass provides insights into Poaceae evolution and supports new strategies to enhance forage quality.</title>
        <authorList>
            <person name="Carballo J."/>
            <person name="Santos B.A.C.M."/>
            <person name="Zappacosta D."/>
            <person name="Garbus I."/>
            <person name="Selva J.P."/>
            <person name="Gallo C.A."/>
            <person name="Diaz A."/>
            <person name="Albertini E."/>
            <person name="Caccamo M."/>
            <person name="Echenique V."/>
        </authorList>
    </citation>
    <scope>NUCLEOTIDE SEQUENCE [LARGE SCALE GENOMIC DNA]</scope>
    <source>
        <strain evidence="12">cv. Victoria</strain>
        <tissue evidence="11">Leaf</tissue>
    </source>
</reference>
<keyword evidence="4" id="KW-0762">Sugar transport</keyword>
<dbReference type="InterPro" id="IPR003663">
    <property type="entry name" value="Sugar/inositol_transpt"/>
</dbReference>
<protein>
    <recommendedName>
        <fullName evidence="10">Major facilitator superfamily (MFS) profile domain-containing protein</fullName>
    </recommendedName>
</protein>
<dbReference type="Proteomes" id="UP000324897">
    <property type="component" value="Unassembled WGS sequence"/>
</dbReference>
<dbReference type="FunFam" id="1.20.1250.20:FF:000025">
    <property type="entry name" value="probable polyol transporter 4"/>
    <property type="match status" value="1"/>
</dbReference>
<evidence type="ECO:0000256" key="8">
    <source>
        <dbReference type="ARBA" id="ARBA00023136"/>
    </source>
</evidence>
<feature type="transmembrane region" description="Helical" evidence="9">
    <location>
        <begin position="312"/>
        <end position="334"/>
    </location>
</feature>
<dbReference type="PROSITE" id="PS50850">
    <property type="entry name" value="MFS"/>
    <property type="match status" value="1"/>
</dbReference>
<keyword evidence="6" id="KW-0769">Symport</keyword>
<feature type="transmembrane region" description="Helical" evidence="9">
    <location>
        <begin position="275"/>
        <end position="300"/>
    </location>
</feature>
<dbReference type="PRINTS" id="PR00171">
    <property type="entry name" value="SUGRTRNSPORT"/>
</dbReference>
<name>A0A5J9W6N4_9POAL</name>
<dbReference type="OrthoDB" id="6339427at2759"/>
<evidence type="ECO:0000256" key="5">
    <source>
        <dbReference type="ARBA" id="ARBA00022692"/>
    </source>
</evidence>
<dbReference type="PANTHER" id="PTHR23500:SF17">
    <property type="entry name" value="POLYOL TRANSPORTER 2-RELATED"/>
    <property type="match status" value="1"/>
</dbReference>
<evidence type="ECO:0000256" key="6">
    <source>
        <dbReference type="ARBA" id="ARBA00022847"/>
    </source>
</evidence>
<dbReference type="GO" id="GO:0016020">
    <property type="term" value="C:membrane"/>
    <property type="evidence" value="ECO:0007669"/>
    <property type="project" value="UniProtKB-SubCell"/>
</dbReference>
<comment type="caution">
    <text evidence="11">The sequence shown here is derived from an EMBL/GenBank/DDBJ whole genome shotgun (WGS) entry which is preliminary data.</text>
</comment>
<feature type="transmembrane region" description="Helical" evidence="9">
    <location>
        <begin position="422"/>
        <end position="442"/>
    </location>
</feature>
<proteinExistence type="inferred from homology"/>
<evidence type="ECO:0000256" key="1">
    <source>
        <dbReference type="ARBA" id="ARBA00004141"/>
    </source>
</evidence>
<evidence type="ECO:0000313" key="11">
    <source>
        <dbReference type="EMBL" id="TVU43084.1"/>
    </source>
</evidence>
<feature type="transmembrane region" description="Helical" evidence="9">
    <location>
        <begin position="23"/>
        <end position="46"/>
    </location>
</feature>
<dbReference type="InterPro" id="IPR020846">
    <property type="entry name" value="MFS_dom"/>
</dbReference>
<dbReference type="Pfam" id="PF00083">
    <property type="entry name" value="Sugar_tr"/>
    <property type="match status" value="1"/>
</dbReference>
<accession>A0A5J9W6N4</accession>
<evidence type="ECO:0000256" key="7">
    <source>
        <dbReference type="ARBA" id="ARBA00022989"/>
    </source>
</evidence>
<comment type="subcellular location">
    <subcellularLocation>
        <location evidence="1">Membrane</location>
        <topology evidence="1">Multi-pass membrane protein</topology>
    </subcellularLocation>
</comment>
<evidence type="ECO:0000256" key="2">
    <source>
        <dbReference type="ARBA" id="ARBA00010992"/>
    </source>
</evidence>
<dbReference type="InterPro" id="IPR036259">
    <property type="entry name" value="MFS_trans_sf"/>
</dbReference>
<gene>
    <name evidence="11" type="ORF">EJB05_09521</name>
</gene>
<evidence type="ECO:0000256" key="9">
    <source>
        <dbReference type="SAM" id="Phobius"/>
    </source>
</evidence>
<comment type="similarity">
    <text evidence="2">Belongs to the major facilitator superfamily. Sugar transporter (TC 2.A.1.1) family.</text>
</comment>
<feature type="transmembrane region" description="Helical" evidence="9">
    <location>
        <begin position="151"/>
        <end position="169"/>
    </location>
</feature>
<feature type="non-terminal residue" evidence="11">
    <location>
        <position position="544"/>
    </location>
</feature>
<dbReference type="SUPFAM" id="SSF103473">
    <property type="entry name" value="MFS general substrate transporter"/>
    <property type="match status" value="1"/>
</dbReference>
<feature type="transmembrane region" description="Helical" evidence="9">
    <location>
        <begin position="181"/>
        <end position="204"/>
    </location>
</feature>
<organism evidence="11 12">
    <name type="scientific">Eragrostis curvula</name>
    <name type="common">weeping love grass</name>
    <dbReference type="NCBI Taxonomy" id="38414"/>
    <lineage>
        <taxon>Eukaryota</taxon>
        <taxon>Viridiplantae</taxon>
        <taxon>Streptophyta</taxon>
        <taxon>Embryophyta</taxon>
        <taxon>Tracheophyta</taxon>
        <taxon>Spermatophyta</taxon>
        <taxon>Magnoliopsida</taxon>
        <taxon>Liliopsida</taxon>
        <taxon>Poales</taxon>
        <taxon>Poaceae</taxon>
        <taxon>PACMAD clade</taxon>
        <taxon>Chloridoideae</taxon>
        <taxon>Eragrostideae</taxon>
        <taxon>Eragrostidinae</taxon>
        <taxon>Eragrostis</taxon>
    </lineage>
</organism>
<dbReference type="EMBL" id="RWGY01000005">
    <property type="protein sequence ID" value="TVU43084.1"/>
    <property type="molecule type" value="Genomic_DNA"/>
</dbReference>
<dbReference type="GO" id="GO:0015144">
    <property type="term" value="F:carbohydrate transmembrane transporter activity"/>
    <property type="evidence" value="ECO:0007669"/>
    <property type="project" value="InterPro"/>
</dbReference>
<dbReference type="GO" id="GO:0015293">
    <property type="term" value="F:symporter activity"/>
    <property type="evidence" value="ECO:0007669"/>
    <property type="project" value="UniProtKB-KW"/>
</dbReference>
<feature type="transmembrane region" description="Helical" evidence="9">
    <location>
        <begin position="66"/>
        <end position="86"/>
    </location>
</feature>
<dbReference type="AlphaFoldDB" id="A0A5J9W6N4"/>
<evidence type="ECO:0000259" key="10">
    <source>
        <dbReference type="PROSITE" id="PS50850"/>
    </source>
</evidence>